<accession>L0DT82</accession>
<reference evidence="1" key="1">
    <citation type="submission" date="2015-12" db="EMBL/GenBank/DDBJ databases">
        <authorList>
            <person name="Tikhonova T.V."/>
            <person name="Pavlov A.R."/>
            <person name="Beletsky A.V."/>
            <person name="Mardanov A.V."/>
            <person name="Sorokin D.Y."/>
            <person name="Ravin N.V."/>
            <person name="Popov V.O."/>
        </authorList>
    </citation>
    <scope>NUCLEOTIDE SEQUENCE</scope>
    <source>
        <strain evidence="1">DSM 14787</strain>
    </source>
</reference>
<organism evidence="1 2">
    <name type="scientific">Thioalkalivibrio nitratireducens (strain DSM 14787 / UNIQEM 213 / ALEN2)</name>
    <dbReference type="NCBI Taxonomy" id="1255043"/>
    <lineage>
        <taxon>Bacteria</taxon>
        <taxon>Pseudomonadati</taxon>
        <taxon>Pseudomonadota</taxon>
        <taxon>Gammaproteobacteria</taxon>
        <taxon>Chromatiales</taxon>
        <taxon>Ectothiorhodospiraceae</taxon>
        <taxon>Thioalkalivibrio</taxon>
    </lineage>
</organism>
<dbReference type="EMBL" id="CP003989">
    <property type="protein sequence ID" value="AGA32200.1"/>
    <property type="molecule type" value="Genomic_DNA"/>
</dbReference>
<evidence type="ECO:0000313" key="2">
    <source>
        <dbReference type="Proteomes" id="UP000010809"/>
    </source>
</evidence>
<dbReference type="STRING" id="1255043.TVNIR_0498"/>
<evidence type="ECO:0000313" key="1">
    <source>
        <dbReference type="EMBL" id="AGA32200.1"/>
    </source>
</evidence>
<dbReference type="HOGENOM" id="CLU_3334191_0_0_6"/>
<proteinExistence type="predicted"/>
<dbReference type="KEGG" id="tni:TVNIR_0498"/>
<name>L0DT82_THIND</name>
<gene>
    <name evidence="1" type="ordered locus">TVNIR_0498</name>
</gene>
<dbReference type="AlphaFoldDB" id="L0DT82"/>
<sequence length="38" mass="3991">MRLGMLLGRQPLAEVGWRVDPARALVNGRPATAADGSS</sequence>
<dbReference type="PATRIC" id="fig|1255043.3.peg.502"/>
<dbReference type="Proteomes" id="UP000010809">
    <property type="component" value="Chromosome"/>
</dbReference>
<keyword evidence="2" id="KW-1185">Reference proteome</keyword>
<protein>
    <submittedName>
        <fullName evidence="1">Uncharacterized protein</fullName>
    </submittedName>
</protein>